<reference evidence="8 9" key="1">
    <citation type="submission" date="2023-12" db="EMBL/GenBank/DDBJ databases">
        <title>Genome sequencing and assembly of bacterial species from a model synthetic community.</title>
        <authorList>
            <person name="Hogle S.L."/>
        </authorList>
    </citation>
    <scope>NUCLEOTIDE SEQUENCE [LARGE SCALE GENOMIC DNA]</scope>
    <source>
        <strain evidence="8 9">HAMBI 2494</strain>
        <plasmid evidence="8 9">unnamed</plasmid>
    </source>
</reference>
<dbReference type="InterPro" id="IPR051539">
    <property type="entry name" value="T4SS-coupling_protein"/>
</dbReference>
<dbReference type="PANTHER" id="PTHR37937:SF1">
    <property type="entry name" value="CONJUGATIVE TRANSFER: DNA TRANSPORT"/>
    <property type="match status" value="1"/>
</dbReference>
<keyword evidence="5" id="KW-0472">Membrane</keyword>
<dbReference type="EMBL" id="CP139966">
    <property type="protein sequence ID" value="WQD81256.1"/>
    <property type="molecule type" value="Genomic_DNA"/>
</dbReference>
<dbReference type="InterPro" id="IPR019476">
    <property type="entry name" value="T4SS_TraD_DNA-bd"/>
</dbReference>
<name>A0ABZ0WVK2_9BURK</name>
<evidence type="ECO:0000259" key="7">
    <source>
        <dbReference type="Pfam" id="PF10412"/>
    </source>
</evidence>
<protein>
    <submittedName>
        <fullName evidence="8">Type IV secretion system DNA-binding domain-containing protein</fullName>
    </submittedName>
</protein>
<proteinExistence type="predicted"/>
<keyword evidence="4" id="KW-1133">Transmembrane helix</keyword>
<evidence type="ECO:0000313" key="9">
    <source>
        <dbReference type="Proteomes" id="UP001325479"/>
    </source>
</evidence>
<dbReference type="Proteomes" id="UP001325479">
    <property type="component" value="Plasmid unnamed"/>
</dbReference>
<evidence type="ECO:0000256" key="6">
    <source>
        <dbReference type="SAM" id="MobiDB-lite"/>
    </source>
</evidence>
<keyword evidence="8" id="KW-0238">DNA-binding</keyword>
<evidence type="ECO:0000256" key="1">
    <source>
        <dbReference type="ARBA" id="ARBA00004651"/>
    </source>
</evidence>
<gene>
    <name evidence="8" type="ORF">U0042_29905</name>
</gene>
<dbReference type="RefSeq" id="WP_114815193.1">
    <property type="nucleotide sequence ID" value="NZ_CP139966.1"/>
</dbReference>
<organism evidence="8 9">
    <name type="scientific">Paraburkholderia kururiensis</name>
    <dbReference type="NCBI Taxonomy" id="984307"/>
    <lineage>
        <taxon>Bacteria</taxon>
        <taxon>Pseudomonadati</taxon>
        <taxon>Pseudomonadota</taxon>
        <taxon>Betaproteobacteria</taxon>
        <taxon>Burkholderiales</taxon>
        <taxon>Burkholderiaceae</taxon>
        <taxon>Paraburkholderia</taxon>
    </lineage>
</organism>
<dbReference type="PANTHER" id="PTHR37937">
    <property type="entry name" value="CONJUGATIVE TRANSFER: DNA TRANSPORT"/>
    <property type="match status" value="1"/>
</dbReference>
<geneLocation type="plasmid" evidence="8 9">
    <name>unnamed</name>
</geneLocation>
<feature type="domain" description="Type IV secretion system coupling protein TraD DNA-binding" evidence="7">
    <location>
        <begin position="94"/>
        <end position="477"/>
    </location>
</feature>
<feature type="region of interest" description="Disordered" evidence="6">
    <location>
        <begin position="486"/>
        <end position="505"/>
    </location>
</feature>
<dbReference type="InterPro" id="IPR027417">
    <property type="entry name" value="P-loop_NTPase"/>
</dbReference>
<comment type="subcellular location">
    <subcellularLocation>
        <location evidence="1">Cell membrane</location>
        <topology evidence="1">Multi-pass membrane protein</topology>
    </subcellularLocation>
</comment>
<keyword evidence="8" id="KW-0614">Plasmid</keyword>
<evidence type="ECO:0000313" key="8">
    <source>
        <dbReference type="EMBL" id="WQD81256.1"/>
    </source>
</evidence>
<keyword evidence="2" id="KW-1003">Cell membrane</keyword>
<dbReference type="CDD" id="cd01127">
    <property type="entry name" value="TrwB_TraG_TraD_VirD4"/>
    <property type="match status" value="1"/>
</dbReference>
<accession>A0ABZ0WVK2</accession>
<dbReference type="Pfam" id="PF10412">
    <property type="entry name" value="TrwB_AAD_bind"/>
    <property type="match status" value="1"/>
</dbReference>
<keyword evidence="3" id="KW-0812">Transmembrane</keyword>
<sequence>MSDTPSGLFADRYQELDEARGRGTRDASRVLQLQHEQLAHEQRPTTPVIEPEWEVLDADMGLRQFHKKKADFEYQKLTKAQVAKVWKSPQPPMLIGNVAVHRDLELRNLLVVGTPGSGKTQAITAILAGVRKRGQPAIIADLGAAQTEFFYRDGHDYMLNPLDERSQGWTIFNEFEDTTDFDMFAKRIIPDQSNNQDWVEQARMVLSDIMLQLYKKGDFYCTNEFLFYYVFEAPKYSLHDKDYKTASLQLLLTGTPSARIFEQGSDAKGVTITLGIIARSMTPLRHLKDGDFSVRRYIKSFENPGEQDRWLFLSFAEEDYEALASLIAMWIEIAVKASLTLRPNSRRRFWWCLDEFGTLRKMDPISDLLTKARKFGGCTIGGVQTVGQIEKKYGQEGAQEILAAFGSMLMLRVSDPRTAEFLSQVSGDTIVEMESTGVSHGDKTTTSENVSKQVQRLLFGAEFMKLPDLCGYLRVAGAPALVSIGQKPGRENEPHTPPIPITDLPKIAPAKVPRMSKKLAWLRENDPHWKPLALAFIEQMEKQNADQ</sequence>
<evidence type="ECO:0000256" key="3">
    <source>
        <dbReference type="ARBA" id="ARBA00022692"/>
    </source>
</evidence>
<evidence type="ECO:0000256" key="5">
    <source>
        <dbReference type="ARBA" id="ARBA00023136"/>
    </source>
</evidence>
<dbReference type="Gene3D" id="3.40.50.300">
    <property type="entry name" value="P-loop containing nucleotide triphosphate hydrolases"/>
    <property type="match status" value="2"/>
</dbReference>
<dbReference type="SUPFAM" id="SSF52540">
    <property type="entry name" value="P-loop containing nucleoside triphosphate hydrolases"/>
    <property type="match status" value="1"/>
</dbReference>
<evidence type="ECO:0000256" key="2">
    <source>
        <dbReference type="ARBA" id="ARBA00022475"/>
    </source>
</evidence>
<dbReference type="GO" id="GO:0003677">
    <property type="term" value="F:DNA binding"/>
    <property type="evidence" value="ECO:0007669"/>
    <property type="project" value="UniProtKB-KW"/>
</dbReference>
<evidence type="ECO:0000256" key="4">
    <source>
        <dbReference type="ARBA" id="ARBA00022989"/>
    </source>
</evidence>
<keyword evidence="9" id="KW-1185">Reference proteome</keyword>